<evidence type="ECO:0000259" key="1">
    <source>
        <dbReference type="Pfam" id="PF12684"/>
    </source>
</evidence>
<accession>R1HTJ0</accession>
<comment type="caution">
    <text evidence="2">The sequence shown here is derived from an EMBL/GenBank/DDBJ whole genome shotgun (WGS) entry which is preliminary data.</text>
</comment>
<feature type="non-terminal residue" evidence="2">
    <location>
        <position position="1"/>
    </location>
</feature>
<evidence type="ECO:0000313" key="2">
    <source>
        <dbReference type="EMBL" id="EOD66865.1"/>
    </source>
</evidence>
<dbReference type="Proteomes" id="UP000014139">
    <property type="component" value="Unassembled WGS sequence"/>
</dbReference>
<feature type="domain" description="Putative exodeoxyribonuclease 8 PDDEXK-like" evidence="1">
    <location>
        <begin position="1"/>
        <end position="116"/>
    </location>
</feature>
<dbReference type="AlphaFoldDB" id="R1HTJ0"/>
<dbReference type="InterPro" id="IPR011604">
    <property type="entry name" value="PDDEXK-like_dom_sf"/>
</dbReference>
<dbReference type="eggNOG" id="COG1074">
    <property type="taxonomic scope" value="Bacteria"/>
</dbReference>
<dbReference type="Gene3D" id="3.90.320.10">
    <property type="match status" value="1"/>
</dbReference>
<dbReference type="PATRIC" id="fig|1292037.4.peg.3642"/>
<sequence length="146" mass="16310">RARIDCLSVAANGRVLIVDYKTAVSAEPRTIDRVVQDRGYHQQMDWYMAGVMELGLAKAAPVPLLIVQEKTPPYVVTVSQISRSFLDMADVKNRAALELYALCSRTGHWPGYAEDVVMTTPPPWAERQFQEELDLGRYDIKGKAAA</sequence>
<protein>
    <submittedName>
        <fullName evidence="2">Gp60 protein</fullName>
    </submittedName>
</protein>
<organism evidence="2 3">
    <name type="scientific">Amycolatopsis vancoresmycina DSM 44592</name>
    <dbReference type="NCBI Taxonomy" id="1292037"/>
    <lineage>
        <taxon>Bacteria</taxon>
        <taxon>Bacillati</taxon>
        <taxon>Actinomycetota</taxon>
        <taxon>Actinomycetes</taxon>
        <taxon>Pseudonocardiales</taxon>
        <taxon>Pseudonocardiaceae</taxon>
        <taxon>Amycolatopsis</taxon>
    </lineage>
</organism>
<dbReference type="Pfam" id="PF12684">
    <property type="entry name" value="DUF3799"/>
    <property type="match status" value="1"/>
</dbReference>
<dbReference type="EMBL" id="AOUO01000254">
    <property type="protein sequence ID" value="EOD66865.1"/>
    <property type="molecule type" value="Genomic_DNA"/>
</dbReference>
<dbReference type="InterPro" id="IPR024432">
    <property type="entry name" value="Put_RecE_PDDEXK-like_dom"/>
</dbReference>
<reference evidence="2 3" key="1">
    <citation type="submission" date="2013-02" db="EMBL/GenBank/DDBJ databases">
        <title>Draft genome sequence of Amycolatopsis vancoresmycina strain DSM 44592T.</title>
        <authorList>
            <person name="Kumar S."/>
            <person name="Kaur N."/>
            <person name="Kaur C."/>
            <person name="Raghava G.P.S."/>
            <person name="Mayilraj S."/>
        </authorList>
    </citation>
    <scope>NUCLEOTIDE SEQUENCE [LARGE SCALE GENOMIC DNA]</scope>
    <source>
        <strain evidence="2 3">DSM 44592</strain>
    </source>
</reference>
<keyword evidence="3" id="KW-1185">Reference proteome</keyword>
<proteinExistence type="predicted"/>
<name>R1HTJ0_9PSEU</name>
<gene>
    <name evidence="2" type="ORF">H480_19118</name>
</gene>
<evidence type="ECO:0000313" key="3">
    <source>
        <dbReference type="Proteomes" id="UP000014139"/>
    </source>
</evidence>
<dbReference type="RefSeq" id="WP_003087043.1">
    <property type="nucleotide sequence ID" value="NZ_AOUO01000254.1"/>
</dbReference>